<name>A0A966DU18_9SPHI</name>
<proteinExistence type="predicted"/>
<comment type="caution">
    <text evidence="2">The sequence shown here is derived from an EMBL/GenBank/DDBJ whole genome shotgun (WGS) entry which is preliminary data.</text>
</comment>
<feature type="domain" description="DUF58" evidence="1">
    <location>
        <begin position="62"/>
        <end position="259"/>
    </location>
</feature>
<dbReference type="Pfam" id="PF01882">
    <property type="entry name" value="DUF58"/>
    <property type="match status" value="1"/>
</dbReference>
<dbReference type="AlphaFoldDB" id="A0A966DU18"/>
<dbReference type="SUPFAM" id="SSF53300">
    <property type="entry name" value="vWA-like"/>
    <property type="match status" value="1"/>
</dbReference>
<reference evidence="2" key="2">
    <citation type="submission" date="2020-10" db="EMBL/GenBank/DDBJ databases">
        <title>Mucilaginibacter sp. nov., isolated from soil.</title>
        <authorList>
            <person name="Jeon C.O."/>
        </authorList>
    </citation>
    <scope>NUCLEOTIDE SEQUENCE</scope>
    <source>
        <strain evidence="2">R11</strain>
    </source>
</reference>
<sequence length="317" mass="36742">MFGFGKHKTPSYPPEVVTTLKDLMRFEFLVQSGNILPKHPIYSVLAGRHASKLRGRGLDFEEVRQYVAGDDIRNIDWRVTARTGETYSKVFNEEKERPTFIVADQSSSMFFGSQRFVKAVSVAHVSAISAFYTIKRGDRVGGIVFNEAGMDFMMPKRSKAQVQYFLQCIVNRNQTLPLRKVVESNTEVLNSMLQKTQAAITHDYVVIVISDFSNIDDQTRRYLRNLSQHNDVMLVHIYDRLDQELPEGTLILSDGKRQANWRNSKRNWGKQYIDSFTEMQHNLREEFRPYDIPVVFFNTEEAIEDQIMHAMGKIIRK</sequence>
<gene>
    <name evidence="2" type="ORF">GSY63_17900</name>
</gene>
<reference evidence="2" key="1">
    <citation type="submission" date="2020-01" db="EMBL/GenBank/DDBJ databases">
        <authorList>
            <person name="Seo Y.L."/>
        </authorList>
    </citation>
    <scope>NUCLEOTIDE SEQUENCE</scope>
    <source>
        <strain evidence="2">R11</strain>
    </source>
</reference>
<organism evidence="2 3">
    <name type="scientific">Mucilaginibacter agri</name>
    <dbReference type="NCBI Taxonomy" id="2695265"/>
    <lineage>
        <taxon>Bacteria</taxon>
        <taxon>Pseudomonadati</taxon>
        <taxon>Bacteroidota</taxon>
        <taxon>Sphingobacteriia</taxon>
        <taxon>Sphingobacteriales</taxon>
        <taxon>Sphingobacteriaceae</taxon>
        <taxon>Mucilaginibacter</taxon>
    </lineage>
</organism>
<dbReference type="PANTHER" id="PTHR33608:SF12">
    <property type="entry name" value="DUF58 DOMAIN-CONTAINING PROTEIN"/>
    <property type="match status" value="1"/>
</dbReference>
<accession>A0A966DU18</accession>
<protein>
    <submittedName>
        <fullName evidence="2">DUF58 domain-containing protein</fullName>
    </submittedName>
</protein>
<dbReference type="Proteomes" id="UP000638732">
    <property type="component" value="Unassembled WGS sequence"/>
</dbReference>
<dbReference type="PANTHER" id="PTHR33608">
    <property type="entry name" value="BLL2464 PROTEIN"/>
    <property type="match status" value="1"/>
</dbReference>
<dbReference type="InterPro" id="IPR036465">
    <property type="entry name" value="vWFA_dom_sf"/>
</dbReference>
<dbReference type="EMBL" id="WWEO01000044">
    <property type="protein sequence ID" value="NCD71245.1"/>
    <property type="molecule type" value="Genomic_DNA"/>
</dbReference>
<dbReference type="RefSeq" id="WP_166587213.1">
    <property type="nucleotide sequence ID" value="NZ_WWEO01000044.1"/>
</dbReference>
<evidence type="ECO:0000259" key="1">
    <source>
        <dbReference type="Pfam" id="PF01882"/>
    </source>
</evidence>
<dbReference type="InterPro" id="IPR002881">
    <property type="entry name" value="DUF58"/>
</dbReference>
<evidence type="ECO:0000313" key="3">
    <source>
        <dbReference type="Proteomes" id="UP000638732"/>
    </source>
</evidence>
<evidence type="ECO:0000313" key="2">
    <source>
        <dbReference type="EMBL" id="NCD71245.1"/>
    </source>
</evidence>
<keyword evidence="3" id="KW-1185">Reference proteome</keyword>